<feature type="transmembrane region" description="Helical" evidence="1">
    <location>
        <begin position="54"/>
        <end position="77"/>
    </location>
</feature>
<dbReference type="OMA" id="ARTTNQH"/>
<keyword evidence="1" id="KW-0472">Membrane</keyword>
<evidence type="ECO:0000313" key="4">
    <source>
        <dbReference type="Proteomes" id="UP000014760"/>
    </source>
</evidence>
<dbReference type="Pfam" id="PF15993">
    <property type="entry name" value="Fuseless"/>
    <property type="match status" value="1"/>
</dbReference>
<feature type="transmembrane region" description="Helical" evidence="1">
    <location>
        <begin position="12"/>
        <end position="34"/>
    </location>
</feature>
<dbReference type="PANTHER" id="PTHR35270">
    <property type="entry name" value="FUSELESS, ISOFORM A"/>
    <property type="match status" value="1"/>
</dbReference>
<dbReference type="PANTHER" id="PTHR35270:SF2">
    <property type="entry name" value="FUSELESS, ISOFORM A"/>
    <property type="match status" value="1"/>
</dbReference>
<evidence type="ECO:0000313" key="3">
    <source>
        <dbReference type="EnsemblMetazoa" id="CapteP205957"/>
    </source>
</evidence>
<sequence>MANMRAVQSLNTYAWLALDNIWAIFVIGVLVVFYWRGTWELLDHNLYPDDGAKSTWICVAIGNGGLFFAAMLQESLNKHMTSKNATSKWILWFFFNHLFSYVMGFFSVCHWRGIWHGLNHYTGKTDESYIYSLVVGQILLWLLRSAKMVSAPPNLCLHDTGDDVFTCESRFHQTPKNRELYVLDHLLNVVVIWNSVVLMWRGPSGSACTGLLPSPKRQSANTERSEGQRAISEYWRSEVRREQRTGEQAHPSLSDSNYLEGTDPLHYLLETQAAPHPCF</sequence>
<dbReference type="EnsemblMetazoa" id="CapteT205957">
    <property type="protein sequence ID" value="CapteP205957"/>
    <property type="gene ID" value="CapteG205957"/>
</dbReference>
<evidence type="ECO:0000256" key="1">
    <source>
        <dbReference type="SAM" id="Phobius"/>
    </source>
</evidence>
<reference evidence="4" key="1">
    <citation type="submission" date="2012-12" db="EMBL/GenBank/DDBJ databases">
        <authorList>
            <person name="Hellsten U."/>
            <person name="Grimwood J."/>
            <person name="Chapman J.A."/>
            <person name="Shapiro H."/>
            <person name="Aerts A."/>
            <person name="Otillar R.P."/>
            <person name="Terry A.Y."/>
            <person name="Boore J.L."/>
            <person name="Simakov O."/>
            <person name="Marletaz F."/>
            <person name="Cho S.-J."/>
            <person name="Edsinger-Gonzales E."/>
            <person name="Havlak P."/>
            <person name="Kuo D.-H."/>
            <person name="Larsson T."/>
            <person name="Lv J."/>
            <person name="Arendt D."/>
            <person name="Savage R."/>
            <person name="Osoegawa K."/>
            <person name="de Jong P."/>
            <person name="Lindberg D.R."/>
            <person name="Seaver E.C."/>
            <person name="Weisblat D.A."/>
            <person name="Putnam N.H."/>
            <person name="Grigoriev I.V."/>
            <person name="Rokhsar D.S."/>
        </authorList>
    </citation>
    <scope>NUCLEOTIDE SEQUENCE</scope>
    <source>
        <strain evidence="4">I ESC-2004</strain>
    </source>
</reference>
<dbReference type="EMBL" id="KB310521">
    <property type="protein sequence ID" value="ELT91400.1"/>
    <property type="molecule type" value="Genomic_DNA"/>
</dbReference>
<accession>R7TJX2</accession>
<dbReference type="EMBL" id="AMQN01013819">
    <property type="status" value="NOT_ANNOTATED_CDS"/>
    <property type="molecule type" value="Genomic_DNA"/>
</dbReference>
<reference evidence="3" key="3">
    <citation type="submission" date="2015-06" db="UniProtKB">
        <authorList>
            <consortium name="EnsemblMetazoa"/>
        </authorList>
    </citation>
    <scope>IDENTIFICATION</scope>
</reference>
<proteinExistence type="predicted"/>
<name>R7TJX2_CAPTE</name>
<feature type="transmembrane region" description="Helical" evidence="1">
    <location>
        <begin position="128"/>
        <end position="143"/>
    </location>
</feature>
<keyword evidence="1" id="KW-0812">Transmembrane</keyword>
<reference evidence="2 4" key="2">
    <citation type="journal article" date="2013" name="Nature">
        <title>Insights into bilaterian evolution from three spiralian genomes.</title>
        <authorList>
            <person name="Simakov O."/>
            <person name="Marletaz F."/>
            <person name="Cho S.J."/>
            <person name="Edsinger-Gonzales E."/>
            <person name="Havlak P."/>
            <person name="Hellsten U."/>
            <person name="Kuo D.H."/>
            <person name="Larsson T."/>
            <person name="Lv J."/>
            <person name="Arendt D."/>
            <person name="Savage R."/>
            <person name="Osoegawa K."/>
            <person name="de Jong P."/>
            <person name="Grimwood J."/>
            <person name="Chapman J.A."/>
            <person name="Shapiro H."/>
            <person name="Aerts A."/>
            <person name="Otillar R.P."/>
            <person name="Terry A.Y."/>
            <person name="Boore J.L."/>
            <person name="Grigoriev I.V."/>
            <person name="Lindberg D.R."/>
            <person name="Seaver E.C."/>
            <person name="Weisblat D.A."/>
            <person name="Putnam N.H."/>
            <person name="Rokhsar D.S."/>
        </authorList>
    </citation>
    <scope>NUCLEOTIDE SEQUENCE</scope>
    <source>
        <strain evidence="2 4">I ESC-2004</strain>
    </source>
</reference>
<dbReference type="EMBL" id="AMQN01013820">
    <property type="status" value="NOT_ANNOTATED_CDS"/>
    <property type="molecule type" value="Genomic_DNA"/>
</dbReference>
<dbReference type="OrthoDB" id="45313at2759"/>
<dbReference type="InterPro" id="IPR032751">
    <property type="entry name" value="Fuseless"/>
</dbReference>
<dbReference type="Proteomes" id="UP000014760">
    <property type="component" value="Unassembled WGS sequence"/>
</dbReference>
<dbReference type="HOGENOM" id="CLU_998348_0_0_1"/>
<keyword evidence="4" id="KW-1185">Reference proteome</keyword>
<protein>
    <submittedName>
        <fullName evidence="2 3">Uncharacterized protein</fullName>
    </submittedName>
</protein>
<keyword evidence="1" id="KW-1133">Transmembrane helix</keyword>
<feature type="transmembrane region" description="Helical" evidence="1">
    <location>
        <begin position="89"/>
        <end position="108"/>
    </location>
</feature>
<dbReference type="AlphaFoldDB" id="R7TJX2"/>
<evidence type="ECO:0000313" key="2">
    <source>
        <dbReference type="EMBL" id="ELT91400.1"/>
    </source>
</evidence>
<organism evidence="2">
    <name type="scientific">Capitella teleta</name>
    <name type="common">Polychaete worm</name>
    <dbReference type="NCBI Taxonomy" id="283909"/>
    <lineage>
        <taxon>Eukaryota</taxon>
        <taxon>Metazoa</taxon>
        <taxon>Spiralia</taxon>
        <taxon>Lophotrochozoa</taxon>
        <taxon>Annelida</taxon>
        <taxon>Polychaeta</taxon>
        <taxon>Sedentaria</taxon>
        <taxon>Scolecida</taxon>
        <taxon>Capitellidae</taxon>
        <taxon>Capitella</taxon>
    </lineage>
</organism>
<gene>
    <name evidence="2" type="ORF">CAPTEDRAFT_205957</name>
</gene>